<dbReference type="EMBL" id="JWZX01001523">
    <property type="protein sequence ID" value="KOO33423.1"/>
    <property type="molecule type" value="Genomic_DNA"/>
</dbReference>
<reference evidence="12" key="1">
    <citation type="journal article" date="2015" name="PLoS Genet.">
        <title>Genome Sequence and Transcriptome Analyses of Chrysochromulina tobin: Metabolic Tools for Enhanced Algal Fitness in the Prominent Order Prymnesiales (Haptophyceae).</title>
        <authorList>
            <person name="Hovde B.T."/>
            <person name="Deodato C.R."/>
            <person name="Hunsperger H.M."/>
            <person name="Ryken S.A."/>
            <person name="Yost W."/>
            <person name="Jha R.K."/>
            <person name="Patterson J."/>
            <person name="Monnat R.J. Jr."/>
            <person name="Barlow S.B."/>
            <person name="Starkenburg S.R."/>
            <person name="Cattolico R.A."/>
        </authorList>
    </citation>
    <scope>NUCLEOTIDE SEQUENCE</scope>
    <source>
        <strain evidence="12">CCMP291</strain>
    </source>
</reference>
<proteinExistence type="inferred from homology"/>
<comment type="catalytic activity">
    <reaction evidence="7 9">
        <text>L-arginyl-[protein] + NAD(+) = N(omega)-(ADP-D-ribosyl)-L-arginyl-[protein] + nicotinamide + H(+)</text>
        <dbReference type="Rhea" id="RHEA:19149"/>
        <dbReference type="Rhea" id="RHEA-COMP:10532"/>
        <dbReference type="Rhea" id="RHEA-COMP:15087"/>
        <dbReference type="ChEBI" id="CHEBI:15378"/>
        <dbReference type="ChEBI" id="CHEBI:17154"/>
        <dbReference type="ChEBI" id="CHEBI:29965"/>
        <dbReference type="ChEBI" id="CHEBI:57540"/>
        <dbReference type="ChEBI" id="CHEBI:142554"/>
        <dbReference type="EC" id="2.4.2.31"/>
    </reaction>
</comment>
<gene>
    <name evidence="11" type="ORF">Ctob_009915</name>
</gene>
<dbReference type="SMART" id="SM00248">
    <property type="entry name" value="ANK"/>
    <property type="match status" value="3"/>
</dbReference>
<dbReference type="SUPFAM" id="SSF48403">
    <property type="entry name" value="Ankyrin repeat"/>
    <property type="match status" value="1"/>
</dbReference>
<dbReference type="Pfam" id="PF12796">
    <property type="entry name" value="Ank_2"/>
    <property type="match status" value="1"/>
</dbReference>
<keyword evidence="2 9" id="KW-0328">Glycosyltransferase</keyword>
<dbReference type="Gene3D" id="1.25.40.20">
    <property type="entry name" value="Ankyrin repeat-containing domain"/>
    <property type="match status" value="1"/>
</dbReference>
<dbReference type="Gene3D" id="3.80.10.10">
    <property type="entry name" value="Ribonuclease Inhibitor"/>
    <property type="match status" value="1"/>
</dbReference>
<evidence type="ECO:0000256" key="6">
    <source>
        <dbReference type="ARBA" id="ARBA00023043"/>
    </source>
</evidence>
<dbReference type="GO" id="GO:0016779">
    <property type="term" value="F:nucleotidyltransferase activity"/>
    <property type="evidence" value="ECO:0007669"/>
    <property type="project" value="UniProtKB-KW"/>
</dbReference>
<keyword evidence="5" id="KW-0677">Repeat</keyword>
<evidence type="ECO:0000256" key="7">
    <source>
        <dbReference type="ARBA" id="ARBA00047597"/>
    </source>
</evidence>
<protein>
    <recommendedName>
        <fullName evidence="9">NAD(P)(+)--arginine ADP-ribosyltransferase</fullName>
        <ecNumber evidence="9">2.4.2.31</ecNumber>
    </recommendedName>
    <alternativeName>
        <fullName evidence="9">Mono(ADP-ribosyl)transferase</fullName>
    </alternativeName>
</protein>
<dbReference type="Proteomes" id="UP000037460">
    <property type="component" value="Unassembled WGS sequence"/>
</dbReference>
<evidence type="ECO:0000256" key="2">
    <source>
        <dbReference type="ARBA" id="ARBA00022676"/>
    </source>
</evidence>
<comment type="caution">
    <text evidence="11">The sequence shown here is derived from an EMBL/GenBank/DDBJ whole genome shotgun (WGS) entry which is preliminary data.</text>
</comment>
<organism evidence="11 12">
    <name type="scientific">Chrysochromulina tobinii</name>
    <dbReference type="NCBI Taxonomy" id="1460289"/>
    <lineage>
        <taxon>Eukaryota</taxon>
        <taxon>Haptista</taxon>
        <taxon>Haptophyta</taxon>
        <taxon>Prymnesiophyceae</taxon>
        <taxon>Prymnesiales</taxon>
        <taxon>Chrysochromulinaceae</taxon>
        <taxon>Chrysochromulina</taxon>
    </lineage>
</organism>
<name>A0A0M0K4X1_9EUKA</name>
<keyword evidence="12" id="KW-1185">Reference proteome</keyword>
<keyword evidence="4" id="KW-0548">Nucleotidyltransferase</keyword>
<comment type="similarity">
    <text evidence="1 9">Belongs to the Arg-specific ADP-ribosyltransferase family.</text>
</comment>
<dbReference type="PANTHER" id="PTHR24198:SF165">
    <property type="entry name" value="ANKYRIN REPEAT-CONTAINING PROTEIN-RELATED"/>
    <property type="match status" value="1"/>
</dbReference>
<keyword evidence="9" id="KW-0521">NADP</keyword>
<dbReference type="InterPro" id="IPR036770">
    <property type="entry name" value="Ankyrin_rpt-contain_sf"/>
</dbReference>
<sequence>MLQSLEYATDTLAGCIGEGAGWTLVTLIEAWKCACRYRLLQLTAPGELLRSFVSEGKERKTLASAVQRLRASMAPFEHVCAADPLAVAAAERDAYLVRIGEVLHVAQPLAYILLLVAQQRGASSLSDEKKTVGAPTDRSSLPNERVAKAPPKAPLIAKALSKLGALNEADEGLTKEAALLLKEAVDGAGGSENVPDDGGGGGDSRPPLKGIATVGNLLTKINKLKGLPTKKKKEVEAAEAKRAEWMAEWKKWVVNINVPELVTEALQMPTESEADAFEYMRQLTREAVQELLEKAGLVGLLDHVMAGLGKVMGQIAPSGPALAEQYKTSAKFTMGFGDLSDFFNGLEALLGPPQMAKDPATGEATIFRAMEVEHCFECDSEKEFTSSNGVTTTSMLEWEFVVKPDLNRAERHVLDAETGEPTGEKLGPYPERLHLAEQHPEWCRKPRSREELDELLEKKANSKLREQFGEDAVLITEEFLAAVLYTGPMFQKYNAVLRSKTKDEFLVSLWKKQCGKNTYTTTIHAISSAVIKLSKLSKAGKVYRGVCYGRFPDKFWVADEMGVRGGVEFGFSSTTRERQQAVHYADGGGNAKSGEAKTILEMQMGMIDRGADIYWLSQYPHERECLLPPLTGIEVIGSEVQEDKLVIHSRLSLNLAADTLDQVLSRRRKMLMDMARGIELEIKEALKTQERLIEPATRILRKAIAYGALNQEPEWYNNDDNFAKVMQETLYLQRTLISEVKTLWAAIELPDLNLKGWKATGPARVMLLAGWLLCRSSPVDVCIDLQQCRLTSDDGIKLAKLMKDMPKLASIDVRGNESLGEEGARALIDWLQWDKNEKTVGRKLRSLCGVGMGGSSRIDVPRSGLASLDAGGAKINYIKPVELSILCAELETNIFAEGVSAGMGGKGGGQCTSLNRRGHAGVGEWQPLVWAAKDNNLAVACKLLDTGTDVNLQEPLEDKGSSGYAALHWAAMRGFKEMISMLLKRGANLELVDKHGNTALMLAQKKGNKEVMALLTKGRG</sequence>
<evidence type="ECO:0000313" key="12">
    <source>
        <dbReference type="Proteomes" id="UP000037460"/>
    </source>
</evidence>
<evidence type="ECO:0000256" key="5">
    <source>
        <dbReference type="ARBA" id="ARBA00022737"/>
    </source>
</evidence>
<evidence type="ECO:0000256" key="3">
    <source>
        <dbReference type="ARBA" id="ARBA00022679"/>
    </source>
</evidence>
<accession>A0A0M0K4X1</accession>
<dbReference type="SUPFAM" id="SSF56399">
    <property type="entry name" value="ADP-ribosylation"/>
    <property type="match status" value="1"/>
</dbReference>
<dbReference type="InterPro" id="IPR032675">
    <property type="entry name" value="LRR_dom_sf"/>
</dbReference>
<evidence type="ECO:0000256" key="9">
    <source>
        <dbReference type="RuleBase" id="RU361228"/>
    </source>
</evidence>
<dbReference type="GO" id="GO:0106274">
    <property type="term" value="F:NAD+-protein-arginine ADP-ribosyltransferase activity"/>
    <property type="evidence" value="ECO:0007669"/>
    <property type="project" value="UniProtKB-EC"/>
</dbReference>
<dbReference type="Gene3D" id="3.90.176.10">
    <property type="entry name" value="Toxin ADP-ribosyltransferase, Chain A, domain 1"/>
    <property type="match status" value="1"/>
</dbReference>
<dbReference type="SUPFAM" id="SSF52047">
    <property type="entry name" value="RNI-like"/>
    <property type="match status" value="1"/>
</dbReference>
<evidence type="ECO:0000256" key="10">
    <source>
        <dbReference type="SAM" id="MobiDB-lite"/>
    </source>
</evidence>
<evidence type="ECO:0000313" key="11">
    <source>
        <dbReference type="EMBL" id="KOO33423.1"/>
    </source>
</evidence>
<dbReference type="AlphaFoldDB" id="A0A0M0K4X1"/>
<evidence type="ECO:0000256" key="4">
    <source>
        <dbReference type="ARBA" id="ARBA00022695"/>
    </source>
</evidence>
<dbReference type="PROSITE" id="PS50297">
    <property type="entry name" value="ANK_REP_REGION"/>
    <property type="match status" value="1"/>
</dbReference>
<dbReference type="OrthoDB" id="194358at2759"/>
<dbReference type="InterPro" id="IPR000768">
    <property type="entry name" value="ART"/>
</dbReference>
<keyword evidence="3 9" id="KW-0808">Transferase</keyword>
<dbReference type="PROSITE" id="PS51996">
    <property type="entry name" value="TR_MART"/>
    <property type="match status" value="1"/>
</dbReference>
<dbReference type="Pfam" id="PF01129">
    <property type="entry name" value="ART"/>
    <property type="match status" value="1"/>
</dbReference>
<feature type="repeat" description="ANK" evidence="8">
    <location>
        <begin position="962"/>
        <end position="994"/>
    </location>
</feature>
<dbReference type="InterPro" id="IPR002110">
    <property type="entry name" value="Ankyrin_rpt"/>
</dbReference>
<dbReference type="PROSITE" id="PS50088">
    <property type="entry name" value="ANK_REPEAT"/>
    <property type="match status" value="1"/>
</dbReference>
<keyword evidence="9" id="KW-0520">NAD</keyword>
<evidence type="ECO:0000256" key="1">
    <source>
        <dbReference type="ARBA" id="ARBA00009558"/>
    </source>
</evidence>
<keyword evidence="6 8" id="KW-0040">ANK repeat</keyword>
<evidence type="ECO:0000256" key="8">
    <source>
        <dbReference type="PROSITE-ProRule" id="PRU00023"/>
    </source>
</evidence>
<feature type="region of interest" description="Disordered" evidence="10">
    <location>
        <begin position="125"/>
        <end position="148"/>
    </location>
</feature>
<dbReference type="EC" id="2.4.2.31" evidence="9"/>
<dbReference type="PANTHER" id="PTHR24198">
    <property type="entry name" value="ANKYRIN REPEAT AND PROTEIN KINASE DOMAIN-CONTAINING PROTEIN"/>
    <property type="match status" value="1"/>
</dbReference>